<evidence type="ECO:0000256" key="1">
    <source>
        <dbReference type="ARBA" id="ARBA00022692"/>
    </source>
</evidence>
<dbReference type="PANTHER" id="PTHR28185:SF1">
    <property type="entry name" value="MITOCHONDRIAL DISTRIBUTION AND MORPHOLOGY PROTEIN 34"/>
    <property type="match status" value="1"/>
</dbReference>
<dbReference type="GO" id="GO:0007005">
    <property type="term" value="P:mitochondrion organization"/>
    <property type="evidence" value="ECO:0007669"/>
    <property type="project" value="InterPro"/>
</dbReference>
<evidence type="ECO:0000259" key="4">
    <source>
        <dbReference type="Pfam" id="PF26545"/>
    </source>
</evidence>
<dbReference type="Pfam" id="PF26545">
    <property type="entry name" value="Mdm34_N"/>
    <property type="match status" value="1"/>
</dbReference>
<dbReference type="OrthoDB" id="17927at2759"/>
<dbReference type="InterPro" id="IPR058825">
    <property type="entry name" value="MDM34_N"/>
</dbReference>
<feature type="domain" description="DM34" evidence="4">
    <location>
        <begin position="45"/>
        <end position="113"/>
    </location>
</feature>
<sequence length="115" mass="13063">MGSEASPLYNPSMAKPPYDRNFYRLPRHSRPDICGGGSTILSCSLFSKTKGITLVFKNDALESLLVGSTFDIVSSVKMFLQQQIESQLRTFLQDTLRLIVHEFSLRHINNQQQQQ</sequence>
<gene>
    <name evidence="5" type="ORF">BCR42DRAFT_387712</name>
</gene>
<keyword evidence="6" id="KW-1185">Reference proteome</keyword>
<evidence type="ECO:0000256" key="2">
    <source>
        <dbReference type="ARBA" id="ARBA00022787"/>
    </source>
</evidence>
<keyword evidence="1" id="KW-0812">Transmembrane</keyword>
<dbReference type="EMBL" id="MCGE01000003">
    <property type="protein sequence ID" value="ORZ23112.1"/>
    <property type="molecule type" value="Genomic_DNA"/>
</dbReference>
<keyword evidence="2" id="KW-0472">Membrane</keyword>
<comment type="caution">
    <text evidence="5">The sequence shown here is derived from an EMBL/GenBank/DDBJ whole genome shotgun (WGS) entry which is preliminary data.</text>
</comment>
<dbReference type="GO" id="GO:0032865">
    <property type="term" value="C:ERMES complex"/>
    <property type="evidence" value="ECO:0007669"/>
    <property type="project" value="InterPro"/>
</dbReference>
<dbReference type="PANTHER" id="PTHR28185">
    <property type="entry name" value="MITOCHONDRIAL DISTRIBUTION AND MORPHOLOGY PROTEIN 34"/>
    <property type="match status" value="1"/>
</dbReference>
<name>A0A1X2IVT3_9FUNG</name>
<keyword evidence="3" id="KW-0496">Mitochondrion</keyword>
<dbReference type="AlphaFoldDB" id="A0A1X2IVT3"/>
<accession>A0A1X2IVT3</accession>
<proteinExistence type="predicted"/>
<organism evidence="5 6">
    <name type="scientific">Absidia repens</name>
    <dbReference type="NCBI Taxonomy" id="90262"/>
    <lineage>
        <taxon>Eukaryota</taxon>
        <taxon>Fungi</taxon>
        <taxon>Fungi incertae sedis</taxon>
        <taxon>Mucoromycota</taxon>
        <taxon>Mucoromycotina</taxon>
        <taxon>Mucoromycetes</taxon>
        <taxon>Mucorales</taxon>
        <taxon>Cunninghamellaceae</taxon>
        <taxon>Absidia</taxon>
    </lineage>
</organism>
<evidence type="ECO:0000313" key="6">
    <source>
        <dbReference type="Proteomes" id="UP000193560"/>
    </source>
</evidence>
<dbReference type="STRING" id="90262.A0A1X2IVT3"/>
<evidence type="ECO:0000256" key="3">
    <source>
        <dbReference type="ARBA" id="ARBA00023128"/>
    </source>
</evidence>
<evidence type="ECO:0000313" key="5">
    <source>
        <dbReference type="EMBL" id="ORZ23112.1"/>
    </source>
</evidence>
<keyword evidence="2" id="KW-1000">Mitochondrion outer membrane</keyword>
<reference evidence="5 6" key="1">
    <citation type="submission" date="2016-07" db="EMBL/GenBank/DDBJ databases">
        <title>Pervasive Adenine N6-methylation of Active Genes in Fungi.</title>
        <authorList>
            <consortium name="DOE Joint Genome Institute"/>
            <person name="Mondo S.J."/>
            <person name="Dannebaum R.O."/>
            <person name="Kuo R.C."/>
            <person name="Labutti K."/>
            <person name="Haridas S."/>
            <person name="Kuo A."/>
            <person name="Salamov A."/>
            <person name="Ahrendt S.R."/>
            <person name="Lipzen A."/>
            <person name="Sullivan W."/>
            <person name="Andreopoulos W.B."/>
            <person name="Clum A."/>
            <person name="Lindquist E."/>
            <person name="Daum C."/>
            <person name="Ramamoorthy G.K."/>
            <person name="Gryganskyi A."/>
            <person name="Culley D."/>
            <person name="Magnuson J.K."/>
            <person name="James T.Y."/>
            <person name="O'Malley M.A."/>
            <person name="Stajich J.E."/>
            <person name="Spatafora J.W."/>
            <person name="Visel A."/>
            <person name="Grigoriev I.V."/>
        </authorList>
    </citation>
    <scope>NUCLEOTIDE SEQUENCE [LARGE SCALE GENOMIC DNA]</scope>
    <source>
        <strain evidence="5 6">NRRL 1336</strain>
    </source>
</reference>
<dbReference type="Proteomes" id="UP000193560">
    <property type="component" value="Unassembled WGS sequence"/>
</dbReference>
<dbReference type="GO" id="GO:0015914">
    <property type="term" value="P:phospholipid transport"/>
    <property type="evidence" value="ECO:0007669"/>
    <property type="project" value="TreeGrafter"/>
</dbReference>
<dbReference type="GO" id="GO:1990456">
    <property type="term" value="P:mitochondrion-endoplasmic reticulum membrane tethering"/>
    <property type="evidence" value="ECO:0007669"/>
    <property type="project" value="TreeGrafter"/>
</dbReference>
<protein>
    <recommendedName>
        <fullName evidence="4">DM34 domain-containing protein</fullName>
    </recommendedName>
</protein>
<dbReference type="InterPro" id="IPR027536">
    <property type="entry name" value="MDM34"/>
</dbReference>